<evidence type="ECO:0000256" key="6">
    <source>
        <dbReference type="SAM" id="MobiDB-lite"/>
    </source>
</evidence>
<organism evidence="7 8">
    <name type="scientific">Calidifontibacter indicus</name>
    <dbReference type="NCBI Taxonomy" id="419650"/>
    <lineage>
        <taxon>Bacteria</taxon>
        <taxon>Bacillati</taxon>
        <taxon>Actinomycetota</taxon>
        <taxon>Actinomycetes</taxon>
        <taxon>Micrococcales</taxon>
        <taxon>Dermacoccaceae</taxon>
        <taxon>Calidifontibacter</taxon>
    </lineage>
</organism>
<evidence type="ECO:0000256" key="2">
    <source>
        <dbReference type="ARBA" id="ARBA00022980"/>
    </source>
</evidence>
<dbReference type="AlphaFoldDB" id="A0A3D9UMA7"/>
<dbReference type="RefSeq" id="WP_115921666.1">
    <property type="nucleotide sequence ID" value="NZ_CBDRMH010000018.1"/>
</dbReference>
<comment type="similarity">
    <text evidence="1 5">Belongs to the bacterial ribosomal protein bL34 family.</text>
</comment>
<name>A0A3D9UMA7_9MICO</name>
<reference evidence="7 8" key="1">
    <citation type="submission" date="2018-08" db="EMBL/GenBank/DDBJ databases">
        <title>Sequencing the genomes of 1000 actinobacteria strains.</title>
        <authorList>
            <person name="Klenk H.-P."/>
        </authorList>
    </citation>
    <scope>NUCLEOTIDE SEQUENCE [LARGE SCALE GENOMIC DNA]</scope>
    <source>
        <strain evidence="7 8">DSM 22967</strain>
    </source>
</reference>
<feature type="region of interest" description="Disordered" evidence="6">
    <location>
        <begin position="1"/>
        <end position="45"/>
    </location>
</feature>
<dbReference type="NCBIfam" id="TIGR01030">
    <property type="entry name" value="rpmH_bact"/>
    <property type="match status" value="1"/>
</dbReference>
<keyword evidence="3 5" id="KW-0687">Ribonucleoprotein</keyword>
<dbReference type="HAMAP" id="MF_00391">
    <property type="entry name" value="Ribosomal_bL34"/>
    <property type="match status" value="1"/>
</dbReference>
<dbReference type="PANTHER" id="PTHR14503">
    <property type="entry name" value="MITOCHONDRIAL RIBOSOMAL PROTEIN 34 FAMILY MEMBER"/>
    <property type="match status" value="1"/>
</dbReference>
<evidence type="ECO:0000256" key="3">
    <source>
        <dbReference type="ARBA" id="ARBA00023274"/>
    </source>
</evidence>
<evidence type="ECO:0000313" key="8">
    <source>
        <dbReference type="Proteomes" id="UP000256253"/>
    </source>
</evidence>
<evidence type="ECO:0000256" key="4">
    <source>
        <dbReference type="ARBA" id="ARBA00035177"/>
    </source>
</evidence>
<accession>A0A3D9UMA7</accession>
<evidence type="ECO:0000256" key="1">
    <source>
        <dbReference type="ARBA" id="ARBA00010111"/>
    </source>
</evidence>
<evidence type="ECO:0000256" key="5">
    <source>
        <dbReference type="HAMAP-Rule" id="MF_00391"/>
    </source>
</evidence>
<comment type="caution">
    <text evidence="7">The sequence shown here is derived from an EMBL/GenBank/DDBJ whole genome shotgun (WGS) entry which is preliminary data.</text>
</comment>
<feature type="compositionally biased region" description="Basic residues" evidence="6">
    <location>
        <begin position="34"/>
        <end position="45"/>
    </location>
</feature>
<evidence type="ECO:0000313" key="7">
    <source>
        <dbReference type="EMBL" id="REF29563.1"/>
    </source>
</evidence>
<dbReference type="GO" id="GO:0006412">
    <property type="term" value="P:translation"/>
    <property type="evidence" value="ECO:0007669"/>
    <property type="project" value="UniProtKB-UniRule"/>
</dbReference>
<dbReference type="OrthoDB" id="9804832at2"/>
<dbReference type="PROSITE" id="PS00784">
    <property type="entry name" value="RIBOSOMAL_L34"/>
    <property type="match status" value="1"/>
</dbReference>
<dbReference type="InterPro" id="IPR020939">
    <property type="entry name" value="Ribosomal_bL34_CS"/>
</dbReference>
<dbReference type="PANTHER" id="PTHR14503:SF4">
    <property type="entry name" value="LARGE RIBOSOMAL SUBUNIT PROTEIN BL34M"/>
    <property type="match status" value="1"/>
</dbReference>
<dbReference type="Pfam" id="PF00468">
    <property type="entry name" value="Ribosomal_L34"/>
    <property type="match status" value="1"/>
</dbReference>
<dbReference type="EMBL" id="QTUA01000001">
    <property type="protein sequence ID" value="REF29563.1"/>
    <property type="molecule type" value="Genomic_DNA"/>
</dbReference>
<dbReference type="Gene3D" id="1.10.287.3980">
    <property type="match status" value="1"/>
</dbReference>
<dbReference type="GO" id="GO:1990904">
    <property type="term" value="C:ribonucleoprotein complex"/>
    <property type="evidence" value="ECO:0007669"/>
    <property type="project" value="UniProtKB-KW"/>
</dbReference>
<keyword evidence="2 5" id="KW-0689">Ribosomal protein</keyword>
<dbReference type="FunFam" id="1.10.287.3980:FF:000001">
    <property type="entry name" value="Mitochondrial ribosomal protein L34"/>
    <property type="match status" value="1"/>
</dbReference>
<gene>
    <name evidence="5" type="primary">rpmH</name>
    <name evidence="7" type="ORF">DFJ65_0515</name>
</gene>
<proteinExistence type="inferred from homology"/>
<dbReference type="InterPro" id="IPR000271">
    <property type="entry name" value="Ribosomal_bL34"/>
</dbReference>
<dbReference type="GO" id="GO:0003735">
    <property type="term" value="F:structural constituent of ribosome"/>
    <property type="evidence" value="ECO:0007669"/>
    <property type="project" value="InterPro"/>
</dbReference>
<sequence>MSKRTFQPNTRRRSKTHGFRLRMRTRAGRSILANRRRKGREKLSA</sequence>
<dbReference type="Proteomes" id="UP000256253">
    <property type="component" value="Unassembled WGS sequence"/>
</dbReference>
<protein>
    <recommendedName>
        <fullName evidence="4 5">Large ribosomal subunit protein bL34</fullName>
    </recommendedName>
</protein>
<keyword evidence="8" id="KW-1185">Reference proteome</keyword>
<feature type="compositionally biased region" description="Basic residues" evidence="6">
    <location>
        <begin position="10"/>
        <end position="27"/>
    </location>
</feature>
<dbReference type="GO" id="GO:0005840">
    <property type="term" value="C:ribosome"/>
    <property type="evidence" value="ECO:0007669"/>
    <property type="project" value="UniProtKB-KW"/>
</dbReference>